<comment type="caution">
    <text evidence="1">The sequence shown here is derived from an EMBL/GenBank/DDBJ whole genome shotgun (WGS) entry which is preliminary data.</text>
</comment>
<organism evidence="1 2">
    <name type="scientific">Dovyalis caffra</name>
    <dbReference type="NCBI Taxonomy" id="77055"/>
    <lineage>
        <taxon>Eukaryota</taxon>
        <taxon>Viridiplantae</taxon>
        <taxon>Streptophyta</taxon>
        <taxon>Embryophyta</taxon>
        <taxon>Tracheophyta</taxon>
        <taxon>Spermatophyta</taxon>
        <taxon>Magnoliopsida</taxon>
        <taxon>eudicotyledons</taxon>
        <taxon>Gunneridae</taxon>
        <taxon>Pentapetalae</taxon>
        <taxon>rosids</taxon>
        <taxon>fabids</taxon>
        <taxon>Malpighiales</taxon>
        <taxon>Salicaceae</taxon>
        <taxon>Flacourtieae</taxon>
        <taxon>Dovyalis</taxon>
    </lineage>
</organism>
<dbReference type="EMBL" id="CAWUPB010000903">
    <property type="protein sequence ID" value="CAK7328831.1"/>
    <property type="molecule type" value="Genomic_DNA"/>
</dbReference>
<reference evidence="1 2" key="1">
    <citation type="submission" date="2024-01" db="EMBL/GenBank/DDBJ databases">
        <authorList>
            <person name="Waweru B."/>
        </authorList>
    </citation>
    <scope>NUCLEOTIDE SEQUENCE [LARGE SCALE GENOMIC DNA]</scope>
</reference>
<gene>
    <name evidence="1" type="ORF">DCAF_LOCUS6574</name>
</gene>
<dbReference type="Proteomes" id="UP001314170">
    <property type="component" value="Unassembled WGS sequence"/>
</dbReference>
<name>A0AAV1R523_9ROSI</name>
<dbReference type="AlphaFoldDB" id="A0AAV1R523"/>
<accession>A0AAV1R523</accession>
<proteinExistence type="predicted"/>
<protein>
    <submittedName>
        <fullName evidence="1">Uncharacterized protein</fullName>
    </submittedName>
</protein>
<sequence length="107" mass="11257">MVASRHNTLGETLLAWIETRHYELGEAGTRALWQGKHAKLGVRIGIGEVGMRVSGRLGYGRACARKGSRGASACGGRGMPTIDGMLGGRKGASDRGRVGMLGEEGYV</sequence>
<evidence type="ECO:0000313" key="1">
    <source>
        <dbReference type="EMBL" id="CAK7328831.1"/>
    </source>
</evidence>
<keyword evidence="2" id="KW-1185">Reference proteome</keyword>
<evidence type="ECO:0000313" key="2">
    <source>
        <dbReference type="Proteomes" id="UP001314170"/>
    </source>
</evidence>